<evidence type="ECO:0000256" key="1">
    <source>
        <dbReference type="ARBA" id="ARBA00022723"/>
    </source>
</evidence>
<keyword evidence="7" id="KW-1185">Reference proteome</keyword>
<evidence type="ECO:0000259" key="5">
    <source>
        <dbReference type="Pfam" id="PF10551"/>
    </source>
</evidence>
<dbReference type="Proteomes" id="UP001519460">
    <property type="component" value="Unassembled WGS sequence"/>
</dbReference>
<keyword evidence="2" id="KW-0863">Zinc-finger</keyword>
<dbReference type="AlphaFoldDB" id="A0ABD0LB91"/>
<dbReference type="Pfam" id="PF04500">
    <property type="entry name" value="FLYWCH"/>
    <property type="match status" value="1"/>
</dbReference>
<evidence type="ECO:0000313" key="7">
    <source>
        <dbReference type="Proteomes" id="UP001519460"/>
    </source>
</evidence>
<dbReference type="GO" id="GO:0008270">
    <property type="term" value="F:zinc ion binding"/>
    <property type="evidence" value="ECO:0007669"/>
    <property type="project" value="UniProtKB-KW"/>
</dbReference>
<reference evidence="6 7" key="1">
    <citation type="journal article" date="2023" name="Sci. Data">
        <title>Genome assembly of the Korean intertidal mud-creeper Batillaria attramentaria.</title>
        <authorList>
            <person name="Patra A.K."/>
            <person name="Ho P.T."/>
            <person name="Jun S."/>
            <person name="Lee S.J."/>
            <person name="Kim Y."/>
            <person name="Won Y.J."/>
        </authorList>
    </citation>
    <scope>NUCLEOTIDE SEQUENCE [LARGE SCALE GENOMIC DNA]</scope>
    <source>
        <strain evidence="6">Wonlab-2016</strain>
    </source>
</reference>
<proteinExistence type="predicted"/>
<evidence type="ECO:0000313" key="6">
    <source>
        <dbReference type="EMBL" id="KAK7496640.1"/>
    </source>
</evidence>
<dbReference type="InterPro" id="IPR007588">
    <property type="entry name" value="Znf_FLYWCH"/>
</dbReference>
<dbReference type="Gene3D" id="2.20.25.240">
    <property type="match status" value="1"/>
</dbReference>
<evidence type="ECO:0000256" key="3">
    <source>
        <dbReference type="ARBA" id="ARBA00022833"/>
    </source>
</evidence>
<protein>
    <recommendedName>
        <fullName evidence="8">MULE transposase domain-containing protein</fullName>
    </recommendedName>
</protein>
<evidence type="ECO:0000259" key="4">
    <source>
        <dbReference type="Pfam" id="PF04500"/>
    </source>
</evidence>
<keyword evidence="3" id="KW-0862">Zinc</keyword>
<dbReference type="Pfam" id="PF10551">
    <property type="entry name" value="MULE"/>
    <property type="match status" value="1"/>
</dbReference>
<dbReference type="PANTHER" id="PTHR47160">
    <property type="entry name" value="PUTATIVE-RELATED"/>
    <property type="match status" value="1"/>
</dbReference>
<sequence>MEFTFTKRNKRKLLHEGYAYVMDRTKADNVTIFWRCEKRGECKGRLKTVNDVLEGRPSTHSHPPSAARCLALKAVGDIKQRAEQSEEATSSIINNCTSEFPLAAAGSLPKKETLARMIRRKRKAPDSDIISEELKLTTRGEQLLAFQTDDIVILTTPSNLDVLARNAHWFCDGTFDSAPLATQLYTIHVLVEDSHTLPLVYCVTQNKNRATYDAIFTYLKGQRDLNPETITIDFERAALNSISEHFPTTAVHGCFFHFGQCLWRNLQSLGLQDWYLEPENSLLIKTIQALAFVPPDDVIEAFQQLMDSLDADTDETLSDFLAYFESTWLGIVQRGRRRRPKFDVAMWNVYNRVEDNLPRTNNSVEGWHRAFDQRMSVTHPTLGRLVSKLRKEQASTELMIEQHAMGVRMRKNKQYEVVNTRLQALVARYAQDDVLVFLKAVAHNL</sequence>
<organism evidence="6 7">
    <name type="scientific">Batillaria attramentaria</name>
    <dbReference type="NCBI Taxonomy" id="370345"/>
    <lineage>
        <taxon>Eukaryota</taxon>
        <taxon>Metazoa</taxon>
        <taxon>Spiralia</taxon>
        <taxon>Lophotrochozoa</taxon>
        <taxon>Mollusca</taxon>
        <taxon>Gastropoda</taxon>
        <taxon>Caenogastropoda</taxon>
        <taxon>Sorbeoconcha</taxon>
        <taxon>Cerithioidea</taxon>
        <taxon>Batillariidae</taxon>
        <taxon>Batillaria</taxon>
    </lineage>
</organism>
<feature type="domain" description="MULE transposase" evidence="5">
    <location>
        <begin position="169"/>
        <end position="258"/>
    </location>
</feature>
<accession>A0ABD0LB91</accession>
<dbReference type="InterPro" id="IPR018289">
    <property type="entry name" value="MULE_transposase_dom"/>
</dbReference>
<name>A0ABD0LB91_9CAEN</name>
<keyword evidence="1" id="KW-0479">Metal-binding</keyword>
<gene>
    <name evidence="6" type="ORF">BaRGS_00012047</name>
</gene>
<dbReference type="EMBL" id="JACVVK020000065">
    <property type="protein sequence ID" value="KAK7496640.1"/>
    <property type="molecule type" value="Genomic_DNA"/>
</dbReference>
<evidence type="ECO:0008006" key="8">
    <source>
        <dbReference type="Google" id="ProtNLM"/>
    </source>
</evidence>
<comment type="caution">
    <text evidence="6">The sequence shown here is derived from an EMBL/GenBank/DDBJ whole genome shotgun (WGS) entry which is preliminary data.</text>
</comment>
<evidence type="ECO:0000256" key="2">
    <source>
        <dbReference type="ARBA" id="ARBA00022771"/>
    </source>
</evidence>
<dbReference type="PANTHER" id="PTHR47160:SF10">
    <property type="entry name" value="MULE TRANSPOSASE DOMAIN-CONTAINING PROTEIN"/>
    <property type="match status" value="1"/>
</dbReference>
<feature type="domain" description="FLYWCH-type" evidence="4">
    <location>
        <begin position="3"/>
        <end position="62"/>
    </location>
</feature>